<organism evidence="1 2">
    <name type="scientific">Ammonicoccus fulvus</name>
    <dbReference type="NCBI Taxonomy" id="3138240"/>
    <lineage>
        <taxon>Bacteria</taxon>
        <taxon>Bacillati</taxon>
        <taxon>Actinomycetota</taxon>
        <taxon>Actinomycetes</taxon>
        <taxon>Propionibacteriales</taxon>
        <taxon>Propionibacteriaceae</taxon>
        <taxon>Ammonicoccus</taxon>
    </lineage>
</organism>
<evidence type="ECO:0000313" key="1">
    <source>
        <dbReference type="EMBL" id="XAN07907.1"/>
    </source>
</evidence>
<gene>
    <name evidence="1" type="ORF">AADG42_11515</name>
</gene>
<evidence type="ECO:0000313" key="2">
    <source>
        <dbReference type="Proteomes" id="UP001442841"/>
    </source>
</evidence>
<name>A0ABZ3FSW1_9ACTN</name>
<keyword evidence="2" id="KW-1185">Reference proteome</keyword>
<dbReference type="EMBL" id="CP154795">
    <property type="protein sequence ID" value="XAN07907.1"/>
    <property type="molecule type" value="Genomic_DNA"/>
</dbReference>
<protein>
    <recommendedName>
        <fullName evidence="3">SMI1/KNR4 family protein</fullName>
    </recommendedName>
</protein>
<sequence length="260" mass="28931">MSYDIFIMPGARDEFDSSDEFDAPDADGVLSETPLFDELMQLLPNATNAFGDSIDFRWSDGSAGGTVYGATETPCRSLMINRPGETTIDFFAALCAERGWRLVDGEGELDVFEPGSSASVRLRAGEDPFQQIGEPGWAERTREWLVLRVDDHPVPHSPAALAAAEERIGQPLPPLLRTWFGEIGDVAYRSLDGVCRFAETPAYAERSPEERTRWSDALALMPEGVEIIEAQPPHTTFDLTGRPPVQRTLQEHLRWTLDQY</sequence>
<accession>A0ABZ3FSW1</accession>
<dbReference type="RefSeq" id="WP_425309366.1">
    <property type="nucleotide sequence ID" value="NZ_CP154795.1"/>
</dbReference>
<dbReference type="Proteomes" id="UP001442841">
    <property type="component" value="Chromosome"/>
</dbReference>
<proteinExistence type="predicted"/>
<reference evidence="1 2" key="1">
    <citation type="submission" date="2024-04" db="EMBL/GenBank/DDBJ databases">
        <title>Isolation of an actinomycete strain from pig manure.</title>
        <authorList>
            <person name="Gong T."/>
            <person name="Yu Z."/>
            <person name="An M."/>
            <person name="Wei C."/>
            <person name="Yang W."/>
            <person name="Liu L."/>
        </authorList>
    </citation>
    <scope>NUCLEOTIDE SEQUENCE [LARGE SCALE GENOMIC DNA]</scope>
    <source>
        <strain evidence="1 2">ZF39</strain>
    </source>
</reference>
<evidence type="ECO:0008006" key="3">
    <source>
        <dbReference type="Google" id="ProtNLM"/>
    </source>
</evidence>